<dbReference type="GO" id="GO:0004866">
    <property type="term" value="F:endopeptidase inhibitor activity"/>
    <property type="evidence" value="ECO:0007669"/>
    <property type="project" value="InterPro"/>
</dbReference>
<dbReference type="OrthoDB" id="9767116at2"/>
<dbReference type="CDD" id="cd02891">
    <property type="entry name" value="A2M_like"/>
    <property type="match status" value="1"/>
</dbReference>
<dbReference type="RefSeq" id="WP_013762681.1">
    <property type="nucleotide sequence ID" value="NC_015510.1"/>
</dbReference>
<dbReference type="Pfam" id="PF01835">
    <property type="entry name" value="MG2"/>
    <property type="match status" value="1"/>
</dbReference>
<dbReference type="InterPro" id="IPR011625">
    <property type="entry name" value="A2M_N_BRD"/>
</dbReference>
<dbReference type="InterPro" id="IPR008930">
    <property type="entry name" value="Terpenoid_cyclase/PrenylTrfase"/>
</dbReference>
<dbReference type="InterPro" id="IPR041246">
    <property type="entry name" value="Bact_MG10"/>
</dbReference>
<gene>
    <name evidence="5" type="ordered locus">Halhy_0204</name>
</gene>
<accession>F4KUU1</accession>
<dbReference type="SMART" id="SM01360">
    <property type="entry name" value="A2M"/>
    <property type="match status" value="1"/>
</dbReference>
<dbReference type="PROSITE" id="PS51257">
    <property type="entry name" value="PROKAR_LIPOPROTEIN"/>
    <property type="match status" value="1"/>
</dbReference>
<name>F4KUU1_HALH1</name>
<keyword evidence="2" id="KW-0732">Signal</keyword>
<dbReference type="SMART" id="SM01419">
    <property type="entry name" value="Thiol-ester_cl"/>
    <property type="match status" value="1"/>
</dbReference>
<dbReference type="STRING" id="760192.Halhy_0204"/>
<dbReference type="GO" id="GO:0005615">
    <property type="term" value="C:extracellular space"/>
    <property type="evidence" value="ECO:0007669"/>
    <property type="project" value="InterPro"/>
</dbReference>
<feature type="domain" description="Alpha-2-macroglobulin" evidence="4">
    <location>
        <begin position="1203"/>
        <end position="1291"/>
    </location>
</feature>
<dbReference type="eggNOG" id="COG2373">
    <property type="taxonomic scope" value="Bacteria"/>
</dbReference>
<dbReference type="SMART" id="SM01359">
    <property type="entry name" value="A2M_N_2"/>
    <property type="match status" value="1"/>
</dbReference>
<dbReference type="InterPro" id="IPR021868">
    <property type="entry name" value="Alpha_2_Macroglob_MG3"/>
</dbReference>
<dbReference type="Pfam" id="PF11974">
    <property type="entry name" value="bMG3"/>
    <property type="match status" value="1"/>
</dbReference>
<comment type="similarity">
    <text evidence="1">Belongs to the protease inhibitor I39 (alpha-2-macroglobulin) family. Bacterial alpha-2-macroglobulin subfamily.</text>
</comment>
<dbReference type="HOGENOM" id="CLU_000965_2_1_10"/>
<dbReference type="EMBL" id="CP002691">
    <property type="protein sequence ID" value="AEE48117.1"/>
    <property type="molecule type" value="Genomic_DNA"/>
</dbReference>
<evidence type="ECO:0000259" key="4">
    <source>
        <dbReference type="SMART" id="SM01360"/>
    </source>
</evidence>
<sequence length="1869" mass="206368">MSMLNAKALRPLVLGTTTVVLFLALLSTGCRKNKDISTLAAENPFVYAYTSGVISKTDPIRVRFAQNVANSDEIGKEAPAILSISPNIKGKLTWEDANTLRLDPNQDLVSGTTYDVSVNVKQVIQDAKGENANFAFQFHTREQHYQVELEGMRSASATDYSKQSLKGTVYTSDVAENTEVEKMLNAQQDGGKLNVQWNHSTDQLVHYFTVKSVNRGQQPSEVKLAYDGNSIGVKNDKSETYKIPAVGSFTAMDADAVQIPEQYIRITFSDPLNKSQNLDGLISIDEYEGTLRYIIEDNTVRVYPDKTLDGSYRVRIAPGVENTKGNTFVETTIWDVTFEEIKPGVRLVGKGVILPNSEGLMFPFESAGLKSVDIEVFKIYNNNILQFLQDNSLDGEYDLYKVGRIVLQKKVNLQTLSPNAKAGRWSRYAIDLGKLIKADEQAIYQVRIGFRSEYAAIGCMADANANGLGGDPFSRTGEDEDEPLESIMDNYYGYEGYYDDYEYENRDDPCTKEYYNSDHFVQRNVISSNLGLIAKKGGNRKLMVIVSDLRSTDPISGAQVEVFDRQNQSIGKGSSNGDGIADVAYKGNPFVAIVTHSGQRGYIRLEDGESLSLSKFDVAGSVTQKGLKGLLYGERGVWRPGDSVYLNFMIEDREKRLPENYPITMELYNARGQLQEKRTSSKTVGGIYPLYFATSPDAPTGNWRVKVKAGGAIFEKILKIETVKPNRIKVDLNTGSGNELQAEDGKMNARLQADWLTGSPASGLKAIVEVQLREASTGFPKYPSYIFDDPARKLTKTEPRVIFDNVLDGEGKANISTTLLEEDLAPGMLTASFQTRVFEKGGDFSTDNVSVKYSPYSSYAGMEIPKNKYGSPQFEVGKNNTIRLVDVDKNGKPVSGRRLSIGLYKVEWRWWWDQYQENEANYNSGEHVGAVQTAAVNTNAKGEASWSFKTSTWGRYMIRVCDAESGHCTGGFIYIGTPWYEGDDMDDNFREAAAMLSFQADKEKYNVGETVTLTIPGGKNGRVLVSLETGTKILQTFWAKSVEGENKITFKTTPDMSPTVYANVALIQPHGQVANDLPIRLYGITPIQIENAETLLSPTIESPAEFRPETTVSVSVGEKSGKAMAYSLAVVDEGLLGLTRFKTPNPHDVFYAREALGVQTWDIYDKVLGAFAGEMEGILSIGGDGAIDPGALNNTANRFKPMVVCLGPFELAKGRTNKHQIKIPNYIGAVRVMVVAAKDNAYGAADKSVPVRNPLMVRSTLPRVISPGDQFELPVNVFVTDAKISNVQVKVSESSGLVSIEDGDQSMSFSRNNTDQITGFKIKVKDRTGIAKFKIMATGGGASSAEEIEIDVRNPNPFQTKVFAEVVEPGKSWEQAIEVFGSAGTRSTMLEVSNVPPLNLGERLGYLLSYPYGCIEQTISAAFPQLFVSNLMELDEKRQKEVATNIKAAIERVKTFQTNEGGFTYWPGNGTPDHWSTSYVGHFLVEAKAKGYDVPQNLIKDWSKFQKKVARMWDSKLPAYGFWSIEGHELSQAYRLYTLALAGEADMASMNRLRENPKINLAARWRLAAAYALAGKPEVAKELIQDKPTEVAEYTEMSYTYGSGMRDRAMILETLVLLKDMKKAGALVQYLSQGLSSQRWYSTQTVAYTLMAVSKYLGDQKATQTFSFSYAVSGGQSTSANSKSAIMQINLPAGGSNTSLTVKNTSKAKLFVRVVQRGQPTAGQESAQANDLKIAVAYTDMSGKALDPANLPQGKDFIAEVRVNHPNSRPVPYLELALNQTFPSGWEISNSRMTDIESTSQSAFDYQDIRDDRVNTFFDLPESQSKTFRVRLNAAYPGRYYLPAVSCSAMYDNSISANTKGMWVTVTAR</sequence>
<dbReference type="Pfam" id="PF17972">
    <property type="entry name" value="bMG5"/>
    <property type="match status" value="1"/>
</dbReference>
<protein>
    <submittedName>
        <fullName evidence="5">Alpha-2-macroglobulin domain protein</fullName>
    </submittedName>
</protein>
<dbReference type="Gene3D" id="1.50.10.20">
    <property type="match status" value="1"/>
</dbReference>
<dbReference type="Pfam" id="PF13205">
    <property type="entry name" value="Big_5"/>
    <property type="match status" value="1"/>
</dbReference>
<evidence type="ECO:0000256" key="1">
    <source>
        <dbReference type="ARBA" id="ARBA00010556"/>
    </source>
</evidence>
<reference key="2">
    <citation type="submission" date="2011-04" db="EMBL/GenBank/DDBJ databases">
        <title>Complete sequence of chromosome of Haliscomenobacter hydrossis DSM 1100.</title>
        <authorList>
            <consortium name="US DOE Joint Genome Institute (JGI-PGF)"/>
            <person name="Lucas S."/>
            <person name="Han J."/>
            <person name="Lapidus A."/>
            <person name="Bruce D."/>
            <person name="Goodwin L."/>
            <person name="Pitluck S."/>
            <person name="Peters L."/>
            <person name="Kyrpides N."/>
            <person name="Mavromatis K."/>
            <person name="Ivanova N."/>
            <person name="Ovchinnikova G."/>
            <person name="Pagani I."/>
            <person name="Daligault H."/>
            <person name="Detter J.C."/>
            <person name="Han C."/>
            <person name="Land M."/>
            <person name="Hauser L."/>
            <person name="Markowitz V."/>
            <person name="Cheng J.-F."/>
            <person name="Hugenholtz P."/>
            <person name="Woyke T."/>
            <person name="Wu D."/>
            <person name="Verbarg S."/>
            <person name="Frueling A."/>
            <person name="Brambilla E."/>
            <person name="Klenk H.-P."/>
            <person name="Eisen J.A."/>
        </authorList>
    </citation>
    <scope>NUCLEOTIDE SEQUENCE</scope>
    <source>
        <strain>DSM 1100</strain>
    </source>
</reference>
<dbReference type="InterPro" id="IPR001599">
    <property type="entry name" value="Macroglobln_a2"/>
</dbReference>
<dbReference type="InterPro" id="IPR002890">
    <property type="entry name" value="MG2"/>
</dbReference>
<dbReference type="SUPFAM" id="SSF48239">
    <property type="entry name" value="Terpenoid cyclases/Protein prenyltransferases"/>
    <property type="match status" value="1"/>
</dbReference>
<dbReference type="PANTHER" id="PTHR40094:SF1">
    <property type="entry name" value="UBIQUITIN DOMAIN-CONTAINING PROTEIN"/>
    <property type="match status" value="1"/>
</dbReference>
<dbReference type="Pfam" id="PF07703">
    <property type="entry name" value="A2M_BRD"/>
    <property type="match status" value="1"/>
</dbReference>
<evidence type="ECO:0000259" key="3">
    <source>
        <dbReference type="SMART" id="SM01359"/>
    </source>
</evidence>
<dbReference type="Pfam" id="PF00207">
    <property type="entry name" value="A2M"/>
    <property type="match status" value="1"/>
</dbReference>
<dbReference type="Pfam" id="PF17962">
    <property type="entry name" value="bMG6"/>
    <property type="match status" value="1"/>
</dbReference>
<evidence type="ECO:0000256" key="2">
    <source>
        <dbReference type="ARBA" id="ARBA00022729"/>
    </source>
</evidence>
<dbReference type="InterPro" id="IPR011626">
    <property type="entry name" value="Alpha-macroglobulin_TED"/>
</dbReference>
<dbReference type="Pfam" id="PF17973">
    <property type="entry name" value="bMG10"/>
    <property type="match status" value="1"/>
</dbReference>
<evidence type="ECO:0000313" key="5">
    <source>
        <dbReference type="EMBL" id="AEE48117.1"/>
    </source>
</evidence>
<dbReference type="PANTHER" id="PTHR40094">
    <property type="entry name" value="ALPHA-2-MACROGLOBULIN HOMOLOG"/>
    <property type="match status" value="1"/>
</dbReference>
<dbReference type="Gene3D" id="2.60.40.3710">
    <property type="match status" value="1"/>
</dbReference>
<dbReference type="InterPro" id="IPR047565">
    <property type="entry name" value="Alpha-macroglob_thiol-ester_cl"/>
</dbReference>
<reference evidence="5 6" key="1">
    <citation type="journal article" date="2011" name="Stand. Genomic Sci.">
        <title>Complete genome sequence of Haliscomenobacter hydrossis type strain (O).</title>
        <authorList>
            <consortium name="US DOE Joint Genome Institute (JGI-PGF)"/>
            <person name="Daligault H."/>
            <person name="Lapidus A."/>
            <person name="Zeytun A."/>
            <person name="Nolan M."/>
            <person name="Lucas S."/>
            <person name="Del Rio T.G."/>
            <person name="Tice H."/>
            <person name="Cheng J.F."/>
            <person name="Tapia R."/>
            <person name="Han C."/>
            <person name="Goodwin L."/>
            <person name="Pitluck S."/>
            <person name="Liolios K."/>
            <person name="Pagani I."/>
            <person name="Ivanova N."/>
            <person name="Huntemann M."/>
            <person name="Mavromatis K."/>
            <person name="Mikhailova N."/>
            <person name="Pati A."/>
            <person name="Chen A."/>
            <person name="Palaniappan K."/>
            <person name="Land M."/>
            <person name="Hauser L."/>
            <person name="Brambilla E.M."/>
            <person name="Rohde M."/>
            <person name="Verbarg S."/>
            <person name="Goker M."/>
            <person name="Bristow J."/>
            <person name="Eisen J.A."/>
            <person name="Markowitz V."/>
            <person name="Hugenholtz P."/>
            <person name="Kyrpides N.C."/>
            <person name="Klenk H.P."/>
            <person name="Woyke T."/>
        </authorList>
    </citation>
    <scope>NUCLEOTIDE SEQUENCE [LARGE SCALE GENOMIC DNA]</scope>
    <source>
        <strain evidence="6">ATCC 27775 / DSM 1100 / LMG 10767 / O</strain>
    </source>
</reference>
<dbReference type="Pfam" id="PF07678">
    <property type="entry name" value="TED_complement"/>
    <property type="match status" value="1"/>
</dbReference>
<dbReference type="InterPro" id="IPR032812">
    <property type="entry name" value="SbsA_Ig"/>
</dbReference>
<dbReference type="Gene3D" id="2.60.40.1930">
    <property type="match status" value="1"/>
</dbReference>
<dbReference type="InterPro" id="IPR051802">
    <property type="entry name" value="YfhM-like"/>
</dbReference>
<keyword evidence="6" id="KW-1185">Reference proteome</keyword>
<dbReference type="Proteomes" id="UP000008461">
    <property type="component" value="Chromosome"/>
</dbReference>
<organism evidence="5 6">
    <name type="scientific">Haliscomenobacter hydrossis (strain ATCC 27775 / DSM 1100 / LMG 10767 / O)</name>
    <dbReference type="NCBI Taxonomy" id="760192"/>
    <lineage>
        <taxon>Bacteria</taxon>
        <taxon>Pseudomonadati</taxon>
        <taxon>Bacteroidota</taxon>
        <taxon>Saprospiria</taxon>
        <taxon>Saprospirales</taxon>
        <taxon>Haliscomenobacteraceae</taxon>
        <taxon>Haliscomenobacter</taxon>
    </lineage>
</organism>
<evidence type="ECO:0000313" key="6">
    <source>
        <dbReference type="Proteomes" id="UP000008461"/>
    </source>
</evidence>
<dbReference type="InterPro" id="IPR041203">
    <property type="entry name" value="Bact_A2M_MG5"/>
</dbReference>
<proteinExistence type="inferred from homology"/>
<dbReference type="KEGG" id="hhy:Halhy_0204"/>
<feature type="domain" description="Alpha-2-macroglobulin bait region" evidence="3">
    <location>
        <begin position="996"/>
        <end position="1138"/>
    </location>
</feature>
<dbReference type="InterPro" id="IPR041462">
    <property type="entry name" value="Bact_A2M_MG6"/>
</dbReference>